<sequence>MEQNVNECRNVIKIEKIDWSDTSENSFASETYELTLNEEAQASEEQNHSRSVMDDMEQDLTNDLKNVIKIEKTESSLDSETQEISSVHTIKEEETQKKMVTQNQEMTLNQDLYARNTPHKDENDVNSEDEEQNFSYSNRSQRKKKSDRAHIGTQTSSTLSKVKKKLVIHSEMKINTPQSKLPADQWHIKVGRVYTQKHHYTSVICIQNDHTNINQKKLTKSALFNQYHMFHHWENYLNLNSVCNIVSCS</sequence>
<dbReference type="AlphaFoldDB" id="A0A9W3B5Y3"/>
<evidence type="ECO:0000313" key="3">
    <source>
        <dbReference type="RefSeq" id="XP_055894864.1"/>
    </source>
</evidence>
<evidence type="ECO:0000256" key="1">
    <source>
        <dbReference type="SAM" id="MobiDB-lite"/>
    </source>
</evidence>
<dbReference type="RefSeq" id="XP_055894864.1">
    <property type="nucleotide sequence ID" value="XM_056038889.1"/>
</dbReference>
<proteinExistence type="predicted"/>
<organism evidence="2 3">
    <name type="scientific">Biomphalaria glabrata</name>
    <name type="common">Bloodfluke planorb</name>
    <name type="synonym">Freshwater snail</name>
    <dbReference type="NCBI Taxonomy" id="6526"/>
    <lineage>
        <taxon>Eukaryota</taxon>
        <taxon>Metazoa</taxon>
        <taxon>Spiralia</taxon>
        <taxon>Lophotrochozoa</taxon>
        <taxon>Mollusca</taxon>
        <taxon>Gastropoda</taxon>
        <taxon>Heterobranchia</taxon>
        <taxon>Euthyneura</taxon>
        <taxon>Panpulmonata</taxon>
        <taxon>Hygrophila</taxon>
        <taxon>Lymnaeoidea</taxon>
        <taxon>Planorbidae</taxon>
        <taxon>Biomphalaria</taxon>
    </lineage>
</organism>
<evidence type="ECO:0000313" key="2">
    <source>
        <dbReference type="Proteomes" id="UP001165740"/>
    </source>
</evidence>
<gene>
    <name evidence="3" type="primary">LOC106072303</name>
</gene>
<protein>
    <submittedName>
        <fullName evidence="3">Uncharacterized protein LOC106072303 isoform X4</fullName>
    </submittedName>
</protein>
<accession>A0A9W3B5Y3</accession>
<reference evidence="3" key="1">
    <citation type="submission" date="2025-08" db="UniProtKB">
        <authorList>
            <consortium name="RefSeq"/>
        </authorList>
    </citation>
    <scope>IDENTIFICATION</scope>
</reference>
<keyword evidence="2" id="KW-1185">Reference proteome</keyword>
<feature type="region of interest" description="Disordered" evidence="1">
    <location>
        <begin position="79"/>
        <end position="158"/>
    </location>
</feature>
<name>A0A9W3B5Y3_BIOGL</name>
<dbReference type="Proteomes" id="UP001165740">
    <property type="component" value="Chromosome 8"/>
</dbReference>
<feature type="compositionally biased region" description="Polar residues" evidence="1">
    <location>
        <begin position="79"/>
        <end position="88"/>
    </location>
</feature>
<feature type="compositionally biased region" description="Polar residues" evidence="1">
    <location>
        <begin position="98"/>
        <end position="110"/>
    </location>
</feature>
<dbReference type="GeneID" id="106072303"/>